<comment type="caution">
    <text evidence="3">The sequence shown here is derived from an EMBL/GenBank/DDBJ whole genome shotgun (WGS) entry which is preliminary data.</text>
</comment>
<reference evidence="3" key="2">
    <citation type="submission" date="2020-09" db="EMBL/GenBank/DDBJ databases">
        <authorList>
            <person name="Sun Q."/>
            <person name="Kim S."/>
        </authorList>
    </citation>
    <scope>NUCLEOTIDE SEQUENCE</scope>
    <source>
        <strain evidence="3">KCTC 42097</strain>
    </source>
</reference>
<feature type="transmembrane region" description="Helical" evidence="1">
    <location>
        <begin position="185"/>
        <end position="206"/>
    </location>
</feature>
<evidence type="ECO:0000256" key="1">
    <source>
        <dbReference type="SAM" id="Phobius"/>
    </source>
</evidence>
<feature type="domain" description="Heparan-alpha-glucosaminide N-acetyltransferase catalytic" evidence="2">
    <location>
        <begin position="21"/>
        <end position="242"/>
    </location>
</feature>
<proteinExistence type="predicted"/>
<organism evidence="3 4">
    <name type="scientific">Limoniibacter endophyticus</name>
    <dbReference type="NCBI Taxonomy" id="1565040"/>
    <lineage>
        <taxon>Bacteria</taxon>
        <taxon>Pseudomonadati</taxon>
        <taxon>Pseudomonadota</taxon>
        <taxon>Alphaproteobacteria</taxon>
        <taxon>Hyphomicrobiales</taxon>
        <taxon>Bartonellaceae</taxon>
        <taxon>Limoniibacter</taxon>
    </lineage>
</organism>
<protein>
    <recommendedName>
        <fullName evidence="2">Heparan-alpha-glucosaminide N-acetyltransferase catalytic domain-containing protein</fullName>
    </recommendedName>
</protein>
<feature type="transmembrane region" description="Helical" evidence="1">
    <location>
        <begin position="144"/>
        <end position="165"/>
    </location>
</feature>
<feature type="transmembrane region" description="Helical" evidence="1">
    <location>
        <begin position="21"/>
        <end position="43"/>
    </location>
</feature>
<dbReference type="Pfam" id="PF07786">
    <property type="entry name" value="HGSNAT_cat"/>
    <property type="match status" value="1"/>
</dbReference>
<name>A0A8J3DP12_9HYPH</name>
<dbReference type="InterPro" id="IPR012429">
    <property type="entry name" value="HGSNAT_cat"/>
</dbReference>
<accession>A0A8J3DP12</accession>
<dbReference type="EMBL" id="BMZO01000008">
    <property type="protein sequence ID" value="GHC75551.1"/>
    <property type="molecule type" value="Genomic_DNA"/>
</dbReference>
<feature type="transmembrane region" description="Helical" evidence="1">
    <location>
        <begin position="234"/>
        <end position="252"/>
    </location>
</feature>
<keyword evidence="1" id="KW-1133">Transmembrane helix</keyword>
<keyword evidence="4" id="KW-1185">Reference proteome</keyword>
<dbReference type="Proteomes" id="UP000641137">
    <property type="component" value="Unassembled WGS sequence"/>
</dbReference>
<feature type="transmembrane region" description="Helical" evidence="1">
    <location>
        <begin position="63"/>
        <end position="85"/>
    </location>
</feature>
<evidence type="ECO:0000313" key="3">
    <source>
        <dbReference type="EMBL" id="GHC75551.1"/>
    </source>
</evidence>
<dbReference type="AlphaFoldDB" id="A0A8J3DP12"/>
<keyword evidence="1" id="KW-0472">Membrane</keyword>
<feature type="transmembrane region" description="Helical" evidence="1">
    <location>
        <begin position="97"/>
        <end position="114"/>
    </location>
</feature>
<sequence>MIRECPPMNADQPFKPLRMPRIASIDVARGLALVAMAIYHFTWDLSFFGYVAPDLAITGGWRIFARLIATSFLFLVGVSLILAHGNGIRWQGFWKRFWMVAVAALLITVATYFLTPPTYIFFGILHHIALASLLGLLFLRLPPVIVAVAAVIVAVLPFYASSDFFDPRYLAWTGLAERAPRSNDLVPLFPFFAAVLAGIAATKLALEFGLAERLSLVGVAKALKPLETAGRHSLLFYLVHQPVLIGFVWVFSQVVPPPPVRFSETEFSSMCMRTCTQERDGAFCTAYCGCMLDRFKADVSLFEQLQRQDDLAAQENIVRVANQCSLQTEQLKLPSN</sequence>
<keyword evidence="1" id="KW-0812">Transmembrane</keyword>
<evidence type="ECO:0000313" key="4">
    <source>
        <dbReference type="Proteomes" id="UP000641137"/>
    </source>
</evidence>
<reference evidence="3" key="1">
    <citation type="journal article" date="2014" name="Int. J. Syst. Evol. Microbiol.">
        <title>Complete genome sequence of Corynebacterium casei LMG S-19264T (=DSM 44701T), isolated from a smear-ripened cheese.</title>
        <authorList>
            <consortium name="US DOE Joint Genome Institute (JGI-PGF)"/>
            <person name="Walter F."/>
            <person name="Albersmeier A."/>
            <person name="Kalinowski J."/>
            <person name="Ruckert C."/>
        </authorList>
    </citation>
    <scope>NUCLEOTIDE SEQUENCE</scope>
    <source>
        <strain evidence="3">KCTC 42097</strain>
    </source>
</reference>
<gene>
    <name evidence="3" type="ORF">GCM10010136_25610</name>
</gene>
<feature type="transmembrane region" description="Helical" evidence="1">
    <location>
        <begin position="120"/>
        <end position="139"/>
    </location>
</feature>
<evidence type="ECO:0000259" key="2">
    <source>
        <dbReference type="Pfam" id="PF07786"/>
    </source>
</evidence>